<gene>
    <name evidence="1" type="ORF">FCULG_00006933</name>
</gene>
<reference evidence="1 2" key="1">
    <citation type="submission" date="2018-02" db="EMBL/GenBank/DDBJ databases">
        <title>Fusarium culmorum secondary metabolites in fungal-bacterial-plant interactions.</title>
        <authorList>
            <person name="Schmidt R."/>
        </authorList>
    </citation>
    <scope>NUCLEOTIDE SEQUENCE [LARGE SCALE GENOMIC DNA]</scope>
    <source>
        <strain evidence="1 2">PV</strain>
    </source>
</reference>
<dbReference type="EMBL" id="PVEM01000006">
    <property type="protein sequence ID" value="PTD08090.1"/>
    <property type="molecule type" value="Genomic_DNA"/>
</dbReference>
<dbReference type="OrthoDB" id="5008352at2759"/>
<protein>
    <submittedName>
        <fullName evidence="1">Uncharacterized protein</fullName>
    </submittedName>
</protein>
<evidence type="ECO:0000313" key="2">
    <source>
        <dbReference type="Proteomes" id="UP000241587"/>
    </source>
</evidence>
<sequence>MACLYDLPWELLLEIIIFCNLDILSFVRAYPPAMTCFSANRAWIITHMMAPVGDVALPSLVQAARLRHMRQEPDFQALGTREVEERIGLLLGPVVEEPEPLCWDKFSLSALCIMCELGKDAKQICDAYSQDALAIITRAIARQLREPTQQERSLFIDVALCLESYCLTFFHGREHLYLTSEEPRQQFFTRHQWMSRPSCLEMVERFYCTWAYMVKELRRLLAVVGHRLGYLYGRIEPLRNWGGRHAEYFLFFFQNDVTYKRMDCYGICLLSQGLSMFTKLRRMGDEELTKFIVANFWDIMEDDMTPLFHGDSLRWAYIDSLVPYSWRDIEVSNFVTLWSYALPFWDPELE</sequence>
<accession>A0A2T4GX25</accession>
<keyword evidence="2" id="KW-1185">Reference proteome</keyword>
<name>A0A2T4GX25_FUSCU</name>
<evidence type="ECO:0000313" key="1">
    <source>
        <dbReference type="EMBL" id="PTD08090.1"/>
    </source>
</evidence>
<proteinExistence type="predicted"/>
<dbReference type="OMA" id="ITHMMAP"/>
<dbReference type="Proteomes" id="UP000241587">
    <property type="component" value="Unassembled WGS sequence"/>
</dbReference>
<comment type="caution">
    <text evidence="1">The sequence shown here is derived from an EMBL/GenBank/DDBJ whole genome shotgun (WGS) entry which is preliminary data.</text>
</comment>
<organism evidence="1 2">
    <name type="scientific">Fusarium culmorum</name>
    <dbReference type="NCBI Taxonomy" id="5516"/>
    <lineage>
        <taxon>Eukaryota</taxon>
        <taxon>Fungi</taxon>
        <taxon>Dikarya</taxon>
        <taxon>Ascomycota</taxon>
        <taxon>Pezizomycotina</taxon>
        <taxon>Sordariomycetes</taxon>
        <taxon>Hypocreomycetidae</taxon>
        <taxon>Hypocreales</taxon>
        <taxon>Nectriaceae</taxon>
        <taxon>Fusarium</taxon>
    </lineage>
</organism>
<dbReference type="AlphaFoldDB" id="A0A2T4GX25"/>